<protein>
    <submittedName>
        <fullName evidence="2">Uncharacterized protein</fullName>
    </submittedName>
</protein>
<gene>
    <name evidence="2" type="ORF">D9758_016348</name>
</gene>
<sequence length="148" mass="16675">MRLEAPPDSGNAFCFCEEELHRGWEIIPVAALGDDVIDALSTIQELTFYSTESAASEHSCYRFFFNKEVRKHAPNLTDGVNDSKGSDISFEMQKSSSCIELNATHPRPKLSVKRLDVVQYHPRPSLKPSQPSLYLLPPSMPHRTAFHN</sequence>
<comment type="caution">
    <text evidence="2">The sequence shown here is derived from an EMBL/GenBank/DDBJ whole genome shotgun (WGS) entry which is preliminary data.</text>
</comment>
<dbReference type="EMBL" id="JAACJM010000326">
    <property type="protein sequence ID" value="KAF5331455.1"/>
    <property type="molecule type" value="Genomic_DNA"/>
</dbReference>
<evidence type="ECO:0000313" key="3">
    <source>
        <dbReference type="Proteomes" id="UP000559256"/>
    </source>
</evidence>
<name>A0A8H5BXV8_9AGAR</name>
<feature type="region of interest" description="Disordered" evidence="1">
    <location>
        <begin position="129"/>
        <end position="148"/>
    </location>
</feature>
<organism evidence="2 3">
    <name type="scientific">Tetrapyrgos nigripes</name>
    <dbReference type="NCBI Taxonomy" id="182062"/>
    <lineage>
        <taxon>Eukaryota</taxon>
        <taxon>Fungi</taxon>
        <taxon>Dikarya</taxon>
        <taxon>Basidiomycota</taxon>
        <taxon>Agaricomycotina</taxon>
        <taxon>Agaricomycetes</taxon>
        <taxon>Agaricomycetidae</taxon>
        <taxon>Agaricales</taxon>
        <taxon>Marasmiineae</taxon>
        <taxon>Marasmiaceae</taxon>
        <taxon>Tetrapyrgos</taxon>
    </lineage>
</organism>
<reference evidence="2 3" key="1">
    <citation type="journal article" date="2020" name="ISME J.">
        <title>Uncovering the hidden diversity of litter-decomposition mechanisms in mushroom-forming fungi.</title>
        <authorList>
            <person name="Floudas D."/>
            <person name="Bentzer J."/>
            <person name="Ahren D."/>
            <person name="Johansson T."/>
            <person name="Persson P."/>
            <person name="Tunlid A."/>
        </authorList>
    </citation>
    <scope>NUCLEOTIDE SEQUENCE [LARGE SCALE GENOMIC DNA]</scope>
    <source>
        <strain evidence="2 3">CBS 291.85</strain>
    </source>
</reference>
<accession>A0A8H5BXV8</accession>
<keyword evidence="3" id="KW-1185">Reference proteome</keyword>
<evidence type="ECO:0000313" key="2">
    <source>
        <dbReference type="EMBL" id="KAF5331455.1"/>
    </source>
</evidence>
<dbReference type="AlphaFoldDB" id="A0A8H5BXV8"/>
<dbReference type="Proteomes" id="UP000559256">
    <property type="component" value="Unassembled WGS sequence"/>
</dbReference>
<evidence type="ECO:0000256" key="1">
    <source>
        <dbReference type="SAM" id="MobiDB-lite"/>
    </source>
</evidence>
<proteinExistence type="predicted"/>